<accession>A0A0K2Y7G0</accession>
<sequence length="77" mass="8393">MCLAIPSKVIALEGNTATLETLGVQRRASLDLMDEPVDVGDFVLLHIGFVVGKIDTNEALESLKLYAEMVAKMEQDD</sequence>
<dbReference type="GeneID" id="82132466"/>
<dbReference type="Pfam" id="PF01455">
    <property type="entry name" value="HupF_HypC"/>
    <property type="match status" value="1"/>
</dbReference>
<dbReference type="Gene3D" id="2.30.30.140">
    <property type="match status" value="1"/>
</dbReference>
<dbReference type="GO" id="GO:0051604">
    <property type="term" value="P:protein maturation"/>
    <property type="evidence" value="ECO:0007669"/>
    <property type="project" value="TreeGrafter"/>
</dbReference>
<dbReference type="FunFam" id="2.30.30.140:FF:000022">
    <property type="entry name" value="Hydrogenase assembly chaperone HybG"/>
    <property type="match status" value="1"/>
</dbReference>
<evidence type="ECO:0000313" key="2">
    <source>
        <dbReference type="EMBL" id="CRF53085.1"/>
    </source>
</evidence>
<dbReference type="PRINTS" id="PR00445">
    <property type="entry name" value="HUPFHYPC"/>
</dbReference>
<dbReference type="EMBL" id="CDMG01000009">
    <property type="protein sequence ID" value="CRF53085.1"/>
    <property type="molecule type" value="Genomic_DNA"/>
</dbReference>
<dbReference type="AlphaFoldDB" id="A0A0K2Y7G0"/>
<evidence type="ECO:0000313" key="3">
    <source>
        <dbReference type="Proteomes" id="UP000043437"/>
    </source>
</evidence>
<gene>
    <name evidence="2" type="ORF">HAL07_15500</name>
</gene>
<dbReference type="GO" id="GO:1902670">
    <property type="term" value="F:carbon dioxide binding"/>
    <property type="evidence" value="ECO:0007669"/>
    <property type="project" value="TreeGrafter"/>
</dbReference>
<dbReference type="PROSITE" id="PS01097">
    <property type="entry name" value="HUPF_HYPC"/>
    <property type="match status" value="1"/>
</dbReference>
<dbReference type="SUPFAM" id="SSF159127">
    <property type="entry name" value="HupF/HypC-like"/>
    <property type="match status" value="1"/>
</dbReference>
<name>A0A0K2Y7G0_9HELI</name>
<dbReference type="RefSeq" id="WP_053945619.1">
    <property type="nucleotide sequence ID" value="NZ_CDMG01000009.1"/>
</dbReference>
<comment type="similarity">
    <text evidence="1">Belongs to the HupF/HypC family.</text>
</comment>
<dbReference type="NCBIfam" id="TIGR00074">
    <property type="entry name" value="hypC_hupF"/>
    <property type="match status" value="1"/>
</dbReference>
<evidence type="ECO:0000256" key="1">
    <source>
        <dbReference type="ARBA" id="ARBA00006018"/>
    </source>
</evidence>
<proteinExistence type="inferred from homology"/>
<dbReference type="PANTHER" id="PTHR35177:SF2">
    <property type="entry name" value="HYDROGENASE MATURATION FACTOR HYBG"/>
    <property type="match status" value="1"/>
</dbReference>
<dbReference type="GO" id="GO:0005506">
    <property type="term" value="F:iron ion binding"/>
    <property type="evidence" value="ECO:0007669"/>
    <property type="project" value="TreeGrafter"/>
</dbReference>
<dbReference type="Proteomes" id="UP000043437">
    <property type="component" value="Unassembled WGS sequence"/>
</dbReference>
<dbReference type="InterPro" id="IPR019812">
    <property type="entry name" value="Hydgase_assmbl_chp_CS"/>
</dbReference>
<reference evidence="3" key="1">
    <citation type="submission" date="2014-12" db="EMBL/GenBank/DDBJ databases">
        <authorList>
            <person name="Jaenicke S."/>
        </authorList>
    </citation>
    <scope>NUCLEOTIDE SEQUENCE [LARGE SCALE GENOMIC DNA]</scope>
</reference>
<organism evidence="2 3">
    <name type="scientific">Helicobacter ailurogastricus</name>
    <dbReference type="NCBI Taxonomy" id="1578720"/>
    <lineage>
        <taxon>Bacteria</taxon>
        <taxon>Pseudomonadati</taxon>
        <taxon>Campylobacterota</taxon>
        <taxon>Epsilonproteobacteria</taxon>
        <taxon>Campylobacterales</taxon>
        <taxon>Helicobacteraceae</taxon>
        <taxon>Helicobacter</taxon>
    </lineage>
</organism>
<dbReference type="PANTHER" id="PTHR35177">
    <property type="entry name" value="HYDROGENASE MATURATION FACTOR HYBG"/>
    <property type="match status" value="1"/>
</dbReference>
<protein>
    <submittedName>
        <fullName evidence="2">[NiFe] hydrogenase metallocenter assembly protein HypC</fullName>
    </submittedName>
</protein>
<dbReference type="InterPro" id="IPR001109">
    <property type="entry name" value="Hydrogenase_HupF/HypC"/>
</dbReference>